<name>A0ABV4NLY1_9GAMM</name>
<dbReference type="Proteomes" id="UP001569414">
    <property type="component" value="Unassembled WGS sequence"/>
</dbReference>
<evidence type="ECO:0000256" key="1">
    <source>
        <dbReference type="SAM" id="MobiDB-lite"/>
    </source>
</evidence>
<feature type="domain" description="HTH cro/C1-type" evidence="2">
    <location>
        <begin position="19"/>
        <end position="70"/>
    </location>
</feature>
<protein>
    <submittedName>
        <fullName evidence="3">Helix-turn-helix domain-containing protein</fullName>
    </submittedName>
</protein>
<organism evidence="3 4">
    <name type="scientific">Microbulbifer echini</name>
    <dbReference type="NCBI Taxonomy" id="1529067"/>
    <lineage>
        <taxon>Bacteria</taxon>
        <taxon>Pseudomonadati</taxon>
        <taxon>Pseudomonadota</taxon>
        <taxon>Gammaproteobacteria</taxon>
        <taxon>Cellvibrionales</taxon>
        <taxon>Microbulbiferaceae</taxon>
        <taxon>Microbulbifer</taxon>
    </lineage>
</organism>
<dbReference type="Pfam" id="PF13560">
    <property type="entry name" value="HTH_31"/>
    <property type="match status" value="1"/>
</dbReference>
<dbReference type="SUPFAM" id="SSF47413">
    <property type="entry name" value="lambda repressor-like DNA-binding domains"/>
    <property type="match status" value="1"/>
</dbReference>
<dbReference type="CDD" id="cd00093">
    <property type="entry name" value="HTH_XRE"/>
    <property type="match status" value="1"/>
</dbReference>
<gene>
    <name evidence="3" type="ORF">ACCI51_07570</name>
</gene>
<dbReference type="InterPro" id="IPR010982">
    <property type="entry name" value="Lambda_DNA-bd_dom_sf"/>
</dbReference>
<dbReference type="RefSeq" id="WP_371843171.1">
    <property type="nucleotide sequence ID" value="NZ_JBGMEL010000006.1"/>
</dbReference>
<comment type="caution">
    <text evidence="3">The sequence shown here is derived from an EMBL/GenBank/DDBJ whole genome shotgun (WGS) entry which is preliminary data.</text>
</comment>
<feature type="compositionally biased region" description="Basic residues" evidence="1">
    <location>
        <begin position="121"/>
        <end position="130"/>
    </location>
</feature>
<dbReference type="EMBL" id="JBGMEL010000006">
    <property type="protein sequence ID" value="MFA0790402.1"/>
    <property type="molecule type" value="Genomic_DNA"/>
</dbReference>
<dbReference type="Gene3D" id="1.10.260.40">
    <property type="entry name" value="lambda repressor-like DNA-binding domains"/>
    <property type="match status" value="1"/>
</dbReference>
<feature type="region of interest" description="Disordered" evidence="1">
    <location>
        <begin position="81"/>
        <end position="130"/>
    </location>
</feature>
<accession>A0ABV4NLY1</accession>
<dbReference type="PROSITE" id="PS50943">
    <property type="entry name" value="HTH_CROC1"/>
    <property type="match status" value="1"/>
</dbReference>
<sequence>MSFHGQSDKQILETLGSRLREYRLRINLTQEDMAERAGLSTSTIKGLEAGRGRLDSLVAVLRVLRQLEALDAFLPAPVVSPMQLATHGKQRKRARASNVANPLKEGPEKRGSASRQGPTSKIKKRDKPEW</sequence>
<dbReference type="InterPro" id="IPR001387">
    <property type="entry name" value="Cro/C1-type_HTH"/>
</dbReference>
<reference evidence="3 4" key="1">
    <citation type="submission" date="2024-08" db="EMBL/GenBank/DDBJ databases">
        <authorList>
            <person name="Ishaq N."/>
        </authorList>
    </citation>
    <scope>NUCLEOTIDE SEQUENCE [LARGE SCALE GENOMIC DNA]</scope>
    <source>
        <strain evidence="3 4">JCM 30400</strain>
    </source>
</reference>
<keyword evidence="4" id="KW-1185">Reference proteome</keyword>
<proteinExistence type="predicted"/>
<dbReference type="SMART" id="SM00530">
    <property type="entry name" value="HTH_XRE"/>
    <property type="match status" value="1"/>
</dbReference>
<evidence type="ECO:0000259" key="2">
    <source>
        <dbReference type="PROSITE" id="PS50943"/>
    </source>
</evidence>
<evidence type="ECO:0000313" key="4">
    <source>
        <dbReference type="Proteomes" id="UP001569414"/>
    </source>
</evidence>
<evidence type="ECO:0000313" key="3">
    <source>
        <dbReference type="EMBL" id="MFA0790402.1"/>
    </source>
</evidence>